<dbReference type="Proteomes" id="UP000299102">
    <property type="component" value="Unassembled WGS sequence"/>
</dbReference>
<gene>
    <name evidence="1" type="ORF">EVAR_81503_1</name>
</gene>
<comment type="caution">
    <text evidence="1">The sequence shown here is derived from an EMBL/GenBank/DDBJ whole genome shotgun (WGS) entry which is preliminary data.</text>
</comment>
<keyword evidence="2" id="KW-1185">Reference proteome</keyword>
<dbReference type="EMBL" id="BGZK01000457">
    <property type="protein sequence ID" value="GBP44735.1"/>
    <property type="molecule type" value="Genomic_DNA"/>
</dbReference>
<name>A0A4C1W3Q7_EUMVA</name>
<evidence type="ECO:0000313" key="2">
    <source>
        <dbReference type="Proteomes" id="UP000299102"/>
    </source>
</evidence>
<dbReference type="AlphaFoldDB" id="A0A4C1W3Q7"/>
<reference evidence="1 2" key="1">
    <citation type="journal article" date="2019" name="Commun. Biol.">
        <title>The bagworm genome reveals a unique fibroin gene that provides high tensile strength.</title>
        <authorList>
            <person name="Kono N."/>
            <person name="Nakamura H."/>
            <person name="Ohtoshi R."/>
            <person name="Tomita M."/>
            <person name="Numata K."/>
            <person name="Arakawa K."/>
        </authorList>
    </citation>
    <scope>NUCLEOTIDE SEQUENCE [LARGE SCALE GENOMIC DNA]</scope>
</reference>
<sequence>MYLDVEVCHYVGEAAVNTPNSHRIGMERFKVLDSQTEYRDGFCVVQIDSNNPVFYSWDESQPGREERALSENKKKDIKKLLGKEFREEWVELAELQCDCFGRFGVPRMGALRRSAELRRLSSALRLVQTFLVRTRYSHQLKIY</sequence>
<proteinExistence type="predicted"/>
<protein>
    <submittedName>
        <fullName evidence="1">Uncharacterized protein</fullName>
    </submittedName>
</protein>
<accession>A0A4C1W3Q7</accession>
<organism evidence="1 2">
    <name type="scientific">Eumeta variegata</name>
    <name type="common">Bagworm moth</name>
    <name type="synonym">Eumeta japonica</name>
    <dbReference type="NCBI Taxonomy" id="151549"/>
    <lineage>
        <taxon>Eukaryota</taxon>
        <taxon>Metazoa</taxon>
        <taxon>Ecdysozoa</taxon>
        <taxon>Arthropoda</taxon>
        <taxon>Hexapoda</taxon>
        <taxon>Insecta</taxon>
        <taxon>Pterygota</taxon>
        <taxon>Neoptera</taxon>
        <taxon>Endopterygota</taxon>
        <taxon>Lepidoptera</taxon>
        <taxon>Glossata</taxon>
        <taxon>Ditrysia</taxon>
        <taxon>Tineoidea</taxon>
        <taxon>Psychidae</taxon>
        <taxon>Oiketicinae</taxon>
        <taxon>Eumeta</taxon>
    </lineage>
</organism>
<evidence type="ECO:0000313" key="1">
    <source>
        <dbReference type="EMBL" id="GBP44735.1"/>
    </source>
</evidence>